<dbReference type="CDD" id="cd12148">
    <property type="entry name" value="fungal_TF_MHR"/>
    <property type="match status" value="1"/>
</dbReference>
<dbReference type="PROSITE" id="PS50048">
    <property type="entry name" value="ZN2_CY6_FUNGAL_2"/>
    <property type="match status" value="1"/>
</dbReference>
<evidence type="ECO:0000256" key="1">
    <source>
        <dbReference type="ARBA" id="ARBA00004123"/>
    </source>
</evidence>
<dbReference type="Pfam" id="PF04082">
    <property type="entry name" value="Fungal_trans"/>
    <property type="match status" value="1"/>
</dbReference>
<dbReference type="Proteomes" id="UP001562354">
    <property type="component" value="Unassembled WGS sequence"/>
</dbReference>
<dbReference type="InterPro" id="IPR007219">
    <property type="entry name" value="XnlR_reg_dom"/>
</dbReference>
<dbReference type="Pfam" id="PF00172">
    <property type="entry name" value="Zn_clus"/>
    <property type="match status" value="1"/>
</dbReference>
<evidence type="ECO:0000313" key="7">
    <source>
        <dbReference type="Proteomes" id="UP001562354"/>
    </source>
</evidence>
<comment type="caution">
    <text evidence="6">The sequence shown here is derived from an EMBL/GenBank/DDBJ whole genome shotgun (WGS) entry which is preliminary data.</text>
</comment>
<dbReference type="Gene3D" id="4.10.240.10">
    <property type="entry name" value="Zn(2)-C6 fungal-type DNA-binding domain"/>
    <property type="match status" value="1"/>
</dbReference>
<dbReference type="SUPFAM" id="SSF57701">
    <property type="entry name" value="Zn2/Cys6 DNA-binding domain"/>
    <property type="match status" value="1"/>
</dbReference>
<evidence type="ECO:0000256" key="4">
    <source>
        <dbReference type="SAM" id="MobiDB-lite"/>
    </source>
</evidence>
<sequence length="886" mass="98418">MASTHGVYGESVQTSRSSQSPALLPESSSSALRDRKKKQQQPRQLLSCTKCRERKVKCDRTKPCSACCARGSPKECHFVLGEGTEFGPIQQSLELRKLRAENQRLKERLLAAKVSLSDDSEDDDGSSTGKPGHSNRRGTNRQKRFRTGDHTDSLYFGSPGLANVISDFASMQVEPKSLAFTIPRGADVYAGHNSMYPFPALWQATLATKGLLNLLEPREALLTYVDTFVNKAVGLMIPVLPEELTRKEVEKFLDDADQNALRYPDALALILAGSALGVQLGGDSKSTDGVQKGDIFIAAAMQALRASAFMSRPTLRSLHTILIIGPYLTNSGRFLDAWSLFGLAIRLAQAIGLHRHPKYLDPVPELRECTIRSNVWWWMLHTDQLYSMTLGRPLGISGIGDCQPAEPLTTNPAVLRLGEFVDQLTLLGRQILSSNQLTDPKIDLFTDRLISLWDTMPDMLQFNNNWSAPDYQLPEYPLCANAAIHYCKIHSYIVLLNRQRIENVRASPEYNSPSPRSYQASADDHILSGQPVFGLQAVSRGRPMVLQSSLALLDAFIYFYRRVRIALTDWTIGQQAFNACMLLLLDALETAETYTIPKVEQAYTIFVELDKGRLHQIAEIAVSRISEGLLRLRNLIEKGRITPEGIGQKSAVSDQKTSRKDIVSRNSDELTNSLYFDESVMESRGMFLLEDPGLQGRSVVTPATTPNSGIPIRLSQSTPSTNHPEFKPPMKRTLSTQLQRQQNYVQQLYYRSEPQQSVIHQSVPPTPIAYNYPPGQGPNYTLGFESGLLPRRDSATAGSGQLANRMMESTSPHQAYQLETCRRVSAVAAMQPPSGYRMAPGKRPPGPPTQQSSDAEWHTLGPQHAAHSHGTQKRQLFPPYQPSSRS</sequence>
<evidence type="ECO:0000313" key="6">
    <source>
        <dbReference type="EMBL" id="KAL1297950.1"/>
    </source>
</evidence>
<dbReference type="InterPro" id="IPR050613">
    <property type="entry name" value="Sec_Metabolite_Reg"/>
</dbReference>
<feature type="region of interest" description="Disordered" evidence="4">
    <location>
        <begin position="116"/>
        <end position="150"/>
    </location>
</feature>
<dbReference type="InterPro" id="IPR001138">
    <property type="entry name" value="Zn2Cys6_DnaBD"/>
</dbReference>
<keyword evidence="7" id="KW-1185">Reference proteome</keyword>
<dbReference type="PANTHER" id="PTHR31001:SF90">
    <property type="entry name" value="CENTROMERE DNA-BINDING PROTEIN COMPLEX CBF3 SUBUNIT B"/>
    <property type="match status" value="1"/>
</dbReference>
<dbReference type="RefSeq" id="XP_069197632.1">
    <property type="nucleotide sequence ID" value="XM_069346420.1"/>
</dbReference>
<dbReference type="GeneID" id="95980160"/>
<evidence type="ECO:0000256" key="3">
    <source>
        <dbReference type="ARBA" id="ARBA00023242"/>
    </source>
</evidence>
<feature type="region of interest" description="Disordered" evidence="4">
    <location>
        <begin position="832"/>
        <end position="886"/>
    </location>
</feature>
<feature type="region of interest" description="Disordered" evidence="4">
    <location>
        <begin position="703"/>
        <end position="728"/>
    </location>
</feature>
<dbReference type="SMART" id="SM00906">
    <property type="entry name" value="Fungal_trans"/>
    <property type="match status" value="1"/>
</dbReference>
<dbReference type="InterPro" id="IPR036864">
    <property type="entry name" value="Zn2-C6_fun-type_DNA-bd_sf"/>
</dbReference>
<evidence type="ECO:0000259" key="5">
    <source>
        <dbReference type="PROSITE" id="PS50048"/>
    </source>
</evidence>
<reference evidence="6 7" key="1">
    <citation type="submission" date="2024-07" db="EMBL/GenBank/DDBJ databases">
        <title>Draft sequence of the Neodothiora populina.</title>
        <authorList>
            <person name="Drown D.D."/>
            <person name="Schuette U.S."/>
            <person name="Buechlein A.B."/>
            <person name="Rusch D.R."/>
            <person name="Winton L.W."/>
            <person name="Adams G.A."/>
        </authorList>
    </citation>
    <scope>NUCLEOTIDE SEQUENCE [LARGE SCALE GENOMIC DNA]</scope>
    <source>
        <strain evidence="6 7">CPC 39397</strain>
    </source>
</reference>
<dbReference type="EMBL" id="JBFMKM010000014">
    <property type="protein sequence ID" value="KAL1297950.1"/>
    <property type="molecule type" value="Genomic_DNA"/>
</dbReference>
<evidence type="ECO:0000256" key="2">
    <source>
        <dbReference type="ARBA" id="ARBA00022723"/>
    </source>
</evidence>
<feature type="compositionally biased region" description="Low complexity" evidence="4">
    <location>
        <begin position="17"/>
        <end position="31"/>
    </location>
</feature>
<dbReference type="PANTHER" id="PTHR31001">
    <property type="entry name" value="UNCHARACTERIZED TRANSCRIPTIONAL REGULATORY PROTEIN"/>
    <property type="match status" value="1"/>
</dbReference>
<dbReference type="SMART" id="SM00066">
    <property type="entry name" value="GAL4"/>
    <property type="match status" value="1"/>
</dbReference>
<feature type="domain" description="Zn(2)-C6 fungal-type" evidence="5">
    <location>
        <begin position="47"/>
        <end position="78"/>
    </location>
</feature>
<comment type="subcellular location">
    <subcellularLocation>
        <location evidence="1">Nucleus</location>
    </subcellularLocation>
</comment>
<keyword evidence="3" id="KW-0539">Nucleus</keyword>
<protein>
    <recommendedName>
        <fullName evidence="5">Zn(2)-C6 fungal-type domain-containing protein</fullName>
    </recommendedName>
</protein>
<feature type="compositionally biased region" description="Polar residues" evidence="4">
    <location>
        <begin position="703"/>
        <end position="723"/>
    </location>
</feature>
<feature type="compositionally biased region" description="Basic residues" evidence="4">
    <location>
        <begin position="133"/>
        <end position="145"/>
    </location>
</feature>
<feature type="region of interest" description="Disordered" evidence="4">
    <location>
        <begin position="1"/>
        <end position="44"/>
    </location>
</feature>
<keyword evidence="2" id="KW-0479">Metal-binding</keyword>
<proteinExistence type="predicted"/>
<name>A0ABR3P6M7_9PEZI</name>
<dbReference type="PROSITE" id="PS00463">
    <property type="entry name" value="ZN2_CY6_FUNGAL_1"/>
    <property type="match status" value="1"/>
</dbReference>
<organism evidence="6 7">
    <name type="scientific">Neodothiora populina</name>
    <dbReference type="NCBI Taxonomy" id="2781224"/>
    <lineage>
        <taxon>Eukaryota</taxon>
        <taxon>Fungi</taxon>
        <taxon>Dikarya</taxon>
        <taxon>Ascomycota</taxon>
        <taxon>Pezizomycotina</taxon>
        <taxon>Dothideomycetes</taxon>
        <taxon>Dothideomycetidae</taxon>
        <taxon>Dothideales</taxon>
        <taxon>Dothioraceae</taxon>
        <taxon>Neodothiora</taxon>
    </lineage>
</organism>
<dbReference type="CDD" id="cd00067">
    <property type="entry name" value="GAL4"/>
    <property type="match status" value="1"/>
</dbReference>
<gene>
    <name evidence="6" type="ORF">AAFC00_006461</name>
</gene>
<accession>A0ABR3P6M7</accession>